<organism evidence="3 4">
    <name type="scientific">Rubrivirga marina</name>
    <dbReference type="NCBI Taxonomy" id="1196024"/>
    <lineage>
        <taxon>Bacteria</taxon>
        <taxon>Pseudomonadati</taxon>
        <taxon>Rhodothermota</taxon>
        <taxon>Rhodothermia</taxon>
        <taxon>Rhodothermales</taxon>
        <taxon>Rubricoccaceae</taxon>
        <taxon>Rubrivirga</taxon>
    </lineage>
</organism>
<comment type="caution">
    <text evidence="3">The sequence shown here is derived from an EMBL/GenBank/DDBJ whole genome shotgun (WGS) entry which is preliminary data.</text>
</comment>
<name>A0A271J621_9BACT</name>
<dbReference type="AlphaFoldDB" id="A0A271J621"/>
<dbReference type="EMBL" id="MQWD01000001">
    <property type="protein sequence ID" value="PAP78697.1"/>
    <property type="molecule type" value="Genomic_DNA"/>
</dbReference>
<dbReference type="Pfam" id="PF06439">
    <property type="entry name" value="3keto-disac_hyd"/>
    <property type="match status" value="1"/>
</dbReference>
<proteinExistence type="predicted"/>
<dbReference type="GO" id="GO:0016787">
    <property type="term" value="F:hydrolase activity"/>
    <property type="evidence" value="ECO:0007669"/>
    <property type="project" value="InterPro"/>
</dbReference>
<feature type="region of interest" description="Disordered" evidence="1">
    <location>
        <begin position="1"/>
        <end position="43"/>
    </location>
</feature>
<protein>
    <recommendedName>
        <fullName evidence="2">3-keto-alpha-glucoside-1,2-lyase/3-keto-2-hydroxy-glucal hydratase domain-containing protein</fullName>
    </recommendedName>
</protein>
<evidence type="ECO:0000259" key="2">
    <source>
        <dbReference type="Pfam" id="PF06439"/>
    </source>
</evidence>
<evidence type="ECO:0000313" key="4">
    <source>
        <dbReference type="Proteomes" id="UP000216339"/>
    </source>
</evidence>
<accession>A0A271J621</accession>
<sequence length="344" mass="37596">MATETARPHAPAPPGWLQHDMDRPQPPRVEPADGALPVAPPSDAVVLIGPDGSGLGNWEADSGDPAPWRVEDGALVVEPGTGGIRSKESFGDVQVHIEWKPAAEPEKDGQNRSNSGLFLADGRYEVQILDVWDNRTYADGRAAAIYGQFPPLFDATRPPDEWQAYDVYFRLPRFSDGGELLEEARMTVVHNGVLVQNNEVLPGTTIWLESLPYEPHDGGRIGLQDHGSPTRFRNLWVRRIPEREAPPAGYARFDAADLTDAERDRLVGRYAREEGGFFVIERLGDGLGLSMPWRSGVLPIVPLSPTELQLQNTAGRFDVTLDAAGAVSEIAFTMGGATYRATPE</sequence>
<dbReference type="InterPro" id="IPR010496">
    <property type="entry name" value="AL/BT2_dom"/>
</dbReference>
<evidence type="ECO:0000313" key="3">
    <source>
        <dbReference type="EMBL" id="PAP78697.1"/>
    </source>
</evidence>
<keyword evidence="4" id="KW-1185">Reference proteome</keyword>
<dbReference type="Proteomes" id="UP000216339">
    <property type="component" value="Unassembled WGS sequence"/>
</dbReference>
<dbReference type="Gene3D" id="2.60.120.560">
    <property type="entry name" value="Exo-inulinase, domain 1"/>
    <property type="match status" value="1"/>
</dbReference>
<evidence type="ECO:0000256" key="1">
    <source>
        <dbReference type="SAM" id="MobiDB-lite"/>
    </source>
</evidence>
<feature type="domain" description="3-keto-alpha-glucoside-1,2-lyase/3-keto-2-hydroxy-glucal hydratase" evidence="2">
    <location>
        <begin position="51"/>
        <end position="238"/>
    </location>
</feature>
<reference evidence="3 4" key="1">
    <citation type="submission" date="2016-11" db="EMBL/GenBank/DDBJ databases">
        <title>Study of marine rhodopsin-containing bacteria.</title>
        <authorList>
            <person name="Yoshizawa S."/>
            <person name="Kumagai Y."/>
            <person name="Kogure K."/>
        </authorList>
    </citation>
    <scope>NUCLEOTIDE SEQUENCE [LARGE SCALE GENOMIC DNA]</scope>
    <source>
        <strain evidence="3 4">SAORIC-28</strain>
    </source>
</reference>
<gene>
    <name evidence="3" type="ORF">BSZ37_08100</name>
</gene>